<feature type="transmembrane region" description="Helical" evidence="8">
    <location>
        <begin position="205"/>
        <end position="227"/>
    </location>
</feature>
<dbReference type="CDD" id="cd06550">
    <property type="entry name" value="TM_ABC_iron-siderophores_like"/>
    <property type="match status" value="1"/>
</dbReference>
<keyword evidence="5 8" id="KW-0812">Transmembrane</keyword>
<name>A0A0Q2UZF4_VIBFU</name>
<evidence type="ECO:0000256" key="3">
    <source>
        <dbReference type="ARBA" id="ARBA00022448"/>
    </source>
</evidence>
<accession>A0A0Q2UZF4</accession>
<dbReference type="AlphaFoldDB" id="A0A0Q2UZF4"/>
<evidence type="ECO:0000256" key="8">
    <source>
        <dbReference type="SAM" id="Phobius"/>
    </source>
</evidence>
<dbReference type="SUPFAM" id="SSF81345">
    <property type="entry name" value="ABC transporter involved in vitamin B12 uptake, BtuC"/>
    <property type="match status" value="1"/>
</dbReference>
<dbReference type="Proteomes" id="UP000051221">
    <property type="component" value="Unassembled WGS sequence"/>
</dbReference>
<dbReference type="GO" id="GO:0033214">
    <property type="term" value="P:siderophore-iron import into cell"/>
    <property type="evidence" value="ECO:0007669"/>
    <property type="project" value="TreeGrafter"/>
</dbReference>
<dbReference type="InterPro" id="IPR000522">
    <property type="entry name" value="ABC_transptr_permease_BtuC"/>
</dbReference>
<keyword evidence="6 8" id="KW-1133">Transmembrane helix</keyword>
<keyword evidence="7 8" id="KW-0472">Membrane</keyword>
<reference evidence="9 10" key="1">
    <citation type="submission" date="2015-08" db="EMBL/GenBank/DDBJ databases">
        <title>Antibacterial properties of a collection of Vibrionaceae strains.</title>
        <authorList>
            <person name="Giubergia S."/>
        </authorList>
    </citation>
    <scope>NUCLEOTIDE SEQUENCE [LARGE SCALE GENOMIC DNA]</scope>
    <source>
        <strain evidence="9 10">S0821</strain>
    </source>
</reference>
<comment type="caution">
    <text evidence="9">The sequence shown here is derived from an EMBL/GenBank/DDBJ whole genome shotgun (WGS) entry which is preliminary data.</text>
</comment>
<comment type="similarity">
    <text evidence="2">Belongs to the binding-protein-dependent transport system permease family. FecCD subfamily.</text>
</comment>
<organism evidence="9 10">
    <name type="scientific">Vibrio furnissii</name>
    <dbReference type="NCBI Taxonomy" id="29494"/>
    <lineage>
        <taxon>Bacteria</taxon>
        <taxon>Pseudomonadati</taxon>
        <taxon>Pseudomonadota</taxon>
        <taxon>Gammaproteobacteria</taxon>
        <taxon>Vibrionales</taxon>
        <taxon>Vibrionaceae</taxon>
        <taxon>Vibrio</taxon>
    </lineage>
</organism>
<gene>
    <name evidence="9" type="ORF">AMR76_11190</name>
</gene>
<evidence type="ECO:0000256" key="6">
    <source>
        <dbReference type="ARBA" id="ARBA00022989"/>
    </source>
</evidence>
<evidence type="ECO:0000256" key="5">
    <source>
        <dbReference type="ARBA" id="ARBA00022692"/>
    </source>
</evidence>
<proteinExistence type="inferred from homology"/>
<dbReference type="GO" id="GO:0005886">
    <property type="term" value="C:plasma membrane"/>
    <property type="evidence" value="ECO:0007669"/>
    <property type="project" value="UniProtKB-SubCell"/>
</dbReference>
<evidence type="ECO:0000256" key="2">
    <source>
        <dbReference type="ARBA" id="ARBA00007935"/>
    </source>
</evidence>
<feature type="transmembrane region" description="Helical" evidence="8">
    <location>
        <begin position="247"/>
        <end position="271"/>
    </location>
</feature>
<feature type="transmembrane region" description="Helical" evidence="8">
    <location>
        <begin position="103"/>
        <end position="124"/>
    </location>
</feature>
<feature type="transmembrane region" description="Helical" evidence="8">
    <location>
        <begin position="19"/>
        <end position="39"/>
    </location>
</feature>
<dbReference type="Gene3D" id="1.10.3470.10">
    <property type="entry name" value="ABC transporter involved in vitamin B12 uptake, BtuC"/>
    <property type="match status" value="1"/>
</dbReference>
<feature type="transmembrane region" description="Helical" evidence="8">
    <location>
        <begin position="130"/>
        <end position="148"/>
    </location>
</feature>
<feature type="transmembrane region" description="Helical" evidence="8">
    <location>
        <begin position="74"/>
        <end position="91"/>
    </location>
</feature>
<feature type="transmembrane region" description="Helical" evidence="8">
    <location>
        <begin position="291"/>
        <end position="309"/>
    </location>
</feature>
<protein>
    <submittedName>
        <fullName evidence="9">ABC transporter permease</fullName>
    </submittedName>
</protein>
<sequence length="345" mass="36467">MTSCAADRMNLRRHDRAKIWGIVGLLLVLLGCACLSVFIGTRFVAPAVTWQALTAFDPTQSEHLLVHYLRVPRTLLAMVVGGALGVAGAMMQALTRNPLADPGILGVNAGATVAIVSAIALFGITDVFGYMWFGLIGATIAGGAVYLLAGLRRGINPVRVVLAGSALSVVLLALTHIITVNSDQEVFNQFRHWAVGSLQGRGYDVLWPVTLLVALGLALSMALRQALNTVSLGQDLGEALGANPQRVWLLASSVIVVLSGAATSAAGPLSFVGLTAPHLARFWVGPDHRWLLPYSMLIAALLTVVADILGRVIGYPDEISVGIMVALIGGPFFVVLVRKWKIAQL</sequence>
<dbReference type="InParanoid" id="A0A0Q2UZF4"/>
<evidence type="ECO:0000256" key="4">
    <source>
        <dbReference type="ARBA" id="ARBA00022475"/>
    </source>
</evidence>
<feature type="transmembrane region" description="Helical" evidence="8">
    <location>
        <begin position="321"/>
        <end position="340"/>
    </location>
</feature>
<feature type="transmembrane region" description="Helical" evidence="8">
    <location>
        <begin position="160"/>
        <end position="178"/>
    </location>
</feature>
<dbReference type="Pfam" id="PF01032">
    <property type="entry name" value="FecCD"/>
    <property type="match status" value="1"/>
</dbReference>
<keyword evidence="3" id="KW-0813">Transport</keyword>
<keyword evidence="4" id="KW-1003">Cell membrane</keyword>
<keyword evidence="10" id="KW-1185">Reference proteome</keyword>
<dbReference type="FunFam" id="1.10.3470.10:FF:000001">
    <property type="entry name" value="Vitamin B12 ABC transporter permease BtuC"/>
    <property type="match status" value="1"/>
</dbReference>
<comment type="subcellular location">
    <subcellularLocation>
        <location evidence="1">Cell membrane</location>
        <topology evidence="1">Multi-pass membrane protein</topology>
    </subcellularLocation>
</comment>
<dbReference type="GO" id="GO:0022857">
    <property type="term" value="F:transmembrane transporter activity"/>
    <property type="evidence" value="ECO:0007669"/>
    <property type="project" value="InterPro"/>
</dbReference>
<dbReference type="PANTHER" id="PTHR30472">
    <property type="entry name" value="FERRIC ENTEROBACTIN TRANSPORT SYSTEM PERMEASE PROTEIN"/>
    <property type="match status" value="1"/>
</dbReference>
<evidence type="ECO:0000256" key="7">
    <source>
        <dbReference type="ARBA" id="ARBA00023136"/>
    </source>
</evidence>
<dbReference type="PANTHER" id="PTHR30472:SF1">
    <property type="entry name" value="FE(3+) DICITRATE TRANSPORT SYSTEM PERMEASE PROTEIN FECC-RELATED"/>
    <property type="match status" value="1"/>
</dbReference>
<dbReference type="InterPro" id="IPR037294">
    <property type="entry name" value="ABC_BtuC-like"/>
</dbReference>
<evidence type="ECO:0000313" key="10">
    <source>
        <dbReference type="Proteomes" id="UP000051221"/>
    </source>
</evidence>
<evidence type="ECO:0000256" key="1">
    <source>
        <dbReference type="ARBA" id="ARBA00004651"/>
    </source>
</evidence>
<dbReference type="RefSeq" id="WP_055466113.1">
    <property type="nucleotide sequence ID" value="NZ_LKHS01000009.1"/>
</dbReference>
<evidence type="ECO:0000313" key="9">
    <source>
        <dbReference type="EMBL" id="KQH85840.1"/>
    </source>
</evidence>
<dbReference type="EMBL" id="LKHS01000009">
    <property type="protein sequence ID" value="KQH85840.1"/>
    <property type="molecule type" value="Genomic_DNA"/>
</dbReference>